<dbReference type="GO" id="GO:0005886">
    <property type="term" value="C:plasma membrane"/>
    <property type="evidence" value="ECO:0007669"/>
    <property type="project" value="TreeGrafter"/>
</dbReference>
<keyword evidence="4" id="KW-0418">Kinase</keyword>
<evidence type="ECO:0000313" key="7">
    <source>
        <dbReference type="Proteomes" id="UP001172457"/>
    </source>
</evidence>
<evidence type="ECO:0000313" key="6">
    <source>
        <dbReference type="EMBL" id="KAJ9554422.1"/>
    </source>
</evidence>
<dbReference type="EMBL" id="JARYMX010000004">
    <property type="protein sequence ID" value="KAJ9554422.1"/>
    <property type="molecule type" value="Genomic_DNA"/>
</dbReference>
<gene>
    <name evidence="6" type="ORF">OSB04_018467</name>
</gene>
<evidence type="ECO:0000256" key="5">
    <source>
        <dbReference type="ARBA" id="ARBA00022840"/>
    </source>
</evidence>
<evidence type="ECO:0000256" key="2">
    <source>
        <dbReference type="ARBA" id="ARBA00022679"/>
    </source>
</evidence>
<dbReference type="PANTHER" id="PTHR27002:SF181">
    <property type="entry name" value="RECEPTOR-LIKE SERINE_THREONINE-PROTEIN KINASE"/>
    <property type="match status" value="1"/>
</dbReference>
<name>A0AA38WAI9_9ASTR</name>
<evidence type="ECO:0000256" key="1">
    <source>
        <dbReference type="ARBA" id="ARBA00022527"/>
    </source>
</evidence>
<protein>
    <submittedName>
        <fullName evidence="6">Uncharacterized protein</fullName>
    </submittedName>
</protein>
<comment type="caution">
    <text evidence="6">The sequence shown here is derived from an EMBL/GenBank/DDBJ whole genome shotgun (WGS) entry which is preliminary data.</text>
</comment>
<dbReference type="GO" id="GO:0004674">
    <property type="term" value="F:protein serine/threonine kinase activity"/>
    <property type="evidence" value="ECO:0007669"/>
    <property type="project" value="UniProtKB-KW"/>
</dbReference>
<reference evidence="6" key="1">
    <citation type="submission" date="2023-03" db="EMBL/GenBank/DDBJ databases">
        <title>Chromosome-scale reference genome and RAD-based genetic map of yellow starthistle (Centaurea solstitialis) reveal putative structural variation and QTLs associated with invader traits.</title>
        <authorList>
            <person name="Reatini B."/>
            <person name="Cang F.A."/>
            <person name="Jiang Q."/>
            <person name="Mckibben M.T.W."/>
            <person name="Barker M.S."/>
            <person name="Rieseberg L.H."/>
            <person name="Dlugosch K.M."/>
        </authorList>
    </citation>
    <scope>NUCLEOTIDE SEQUENCE</scope>
    <source>
        <strain evidence="6">CAN-66</strain>
        <tissue evidence="6">Leaf</tissue>
    </source>
</reference>
<evidence type="ECO:0000256" key="4">
    <source>
        <dbReference type="ARBA" id="ARBA00022777"/>
    </source>
</evidence>
<proteinExistence type="predicted"/>
<dbReference type="Proteomes" id="UP001172457">
    <property type="component" value="Chromosome 4"/>
</dbReference>
<keyword evidence="7" id="KW-1185">Reference proteome</keyword>
<evidence type="ECO:0000256" key="3">
    <source>
        <dbReference type="ARBA" id="ARBA00022741"/>
    </source>
</evidence>
<organism evidence="6 7">
    <name type="scientific">Centaurea solstitialis</name>
    <name type="common">yellow star-thistle</name>
    <dbReference type="NCBI Taxonomy" id="347529"/>
    <lineage>
        <taxon>Eukaryota</taxon>
        <taxon>Viridiplantae</taxon>
        <taxon>Streptophyta</taxon>
        <taxon>Embryophyta</taxon>
        <taxon>Tracheophyta</taxon>
        <taxon>Spermatophyta</taxon>
        <taxon>Magnoliopsida</taxon>
        <taxon>eudicotyledons</taxon>
        <taxon>Gunneridae</taxon>
        <taxon>Pentapetalae</taxon>
        <taxon>asterids</taxon>
        <taxon>campanulids</taxon>
        <taxon>Asterales</taxon>
        <taxon>Asteraceae</taxon>
        <taxon>Carduoideae</taxon>
        <taxon>Cardueae</taxon>
        <taxon>Centaureinae</taxon>
        <taxon>Centaurea</taxon>
    </lineage>
</organism>
<keyword evidence="3" id="KW-0547">Nucleotide-binding</keyword>
<keyword evidence="1" id="KW-0723">Serine/threonine-protein kinase</keyword>
<dbReference type="PANTHER" id="PTHR27002">
    <property type="entry name" value="RECEPTOR-LIKE SERINE/THREONINE-PROTEIN KINASE SD1-8"/>
    <property type="match status" value="1"/>
</dbReference>
<dbReference type="Gene3D" id="1.10.510.10">
    <property type="entry name" value="Transferase(Phosphotransferase) domain 1"/>
    <property type="match status" value="1"/>
</dbReference>
<keyword evidence="5" id="KW-0067">ATP-binding</keyword>
<accession>A0AA38WAI9</accession>
<dbReference type="GO" id="GO:0005524">
    <property type="term" value="F:ATP binding"/>
    <property type="evidence" value="ECO:0007669"/>
    <property type="project" value="UniProtKB-KW"/>
</dbReference>
<dbReference type="AlphaFoldDB" id="A0AA38WAI9"/>
<keyword evidence="2" id="KW-0808">Transferase</keyword>
<sequence>MYADHAWRLHKEGKSLDLIDASFGTSWSYSEVLRLRHIALLCVQQRAEDRPNIQSVVHMLGSEEPGVFIQSNRSYSASILPSPLSVNGVTLSQIDGARTARCARYPRPHWAQTNPQQFWVEARLLKHAAQGRNPWAVY</sequence>